<evidence type="ECO:0000256" key="7">
    <source>
        <dbReference type="ARBA" id="ARBA00046893"/>
    </source>
</evidence>
<dbReference type="SMART" id="SM00408">
    <property type="entry name" value="IGc2"/>
    <property type="match status" value="1"/>
</dbReference>
<dbReference type="GO" id="GO:0009055">
    <property type="term" value="F:electron transfer activity"/>
    <property type="evidence" value="ECO:0007669"/>
    <property type="project" value="InterPro"/>
</dbReference>
<gene>
    <name evidence="11" type="ORF">Celaphus_00004797</name>
</gene>
<dbReference type="InterPro" id="IPR033948">
    <property type="entry name" value="ETF_beta_N"/>
</dbReference>
<dbReference type="Gene3D" id="3.40.50.620">
    <property type="entry name" value="HUPs"/>
    <property type="match status" value="1"/>
</dbReference>
<name>A0A212DCT4_CEREH</name>
<keyword evidence="9" id="KW-0472">Membrane</keyword>
<keyword evidence="9" id="KW-0812">Transmembrane</keyword>
<dbReference type="GO" id="GO:0009063">
    <property type="term" value="P:amino acid catabolic process"/>
    <property type="evidence" value="ECO:0007669"/>
    <property type="project" value="TreeGrafter"/>
</dbReference>
<feature type="compositionally biased region" description="Polar residues" evidence="8">
    <location>
        <begin position="359"/>
        <end position="371"/>
    </location>
</feature>
<feature type="compositionally biased region" description="Polar residues" evidence="8">
    <location>
        <begin position="383"/>
        <end position="392"/>
    </location>
</feature>
<feature type="transmembrane region" description="Helical" evidence="9">
    <location>
        <begin position="1019"/>
        <end position="1048"/>
    </location>
</feature>
<comment type="subunit">
    <text evidence="7">Heterodimer composed of ETFA and ETFB. Identified in a complex that contains ETFA, ETFB and ETFRF1. Interacts with ACADM.</text>
</comment>
<feature type="region of interest" description="Disordered" evidence="8">
    <location>
        <begin position="284"/>
        <end position="332"/>
    </location>
</feature>
<dbReference type="GO" id="GO:0033539">
    <property type="term" value="P:fatty acid beta-oxidation using acyl-CoA dehydrogenase"/>
    <property type="evidence" value="ECO:0007669"/>
    <property type="project" value="TreeGrafter"/>
</dbReference>
<dbReference type="OrthoDB" id="6159398at2759"/>
<dbReference type="SMART" id="SM00893">
    <property type="entry name" value="ETF"/>
    <property type="match status" value="1"/>
</dbReference>
<evidence type="ECO:0000313" key="12">
    <source>
        <dbReference type="Proteomes" id="UP000242450"/>
    </source>
</evidence>
<keyword evidence="4" id="KW-0813">Transport</keyword>
<feature type="domain" description="Ig-like" evidence="10">
    <location>
        <begin position="645"/>
        <end position="732"/>
    </location>
</feature>
<keyword evidence="12" id="KW-1185">Reference proteome</keyword>
<dbReference type="Pfam" id="PF01012">
    <property type="entry name" value="ETF"/>
    <property type="match status" value="2"/>
</dbReference>
<dbReference type="InterPro" id="IPR007110">
    <property type="entry name" value="Ig-like_dom"/>
</dbReference>
<dbReference type="InterPro" id="IPR036179">
    <property type="entry name" value="Ig-like_dom_sf"/>
</dbReference>
<reference evidence="11 12" key="1">
    <citation type="journal article" date="2018" name="Mol. Genet. Genomics">
        <title>The red deer Cervus elaphus genome CerEla1.0: sequencing, annotating, genes, and chromosomes.</title>
        <authorList>
            <person name="Bana N.A."/>
            <person name="Nyiri A."/>
            <person name="Nagy J."/>
            <person name="Frank K."/>
            <person name="Nagy T."/>
            <person name="Steger V."/>
            <person name="Schiller M."/>
            <person name="Lakatos P."/>
            <person name="Sugar L."/>
            <person name="Horn P."/>
            <person name="Barta E."/>
            <person name="Orosz L."/>
        </authorList>
    </citation>
    <scope>NUCLEOTIDE SEQUENCE [LARGE SCALE GENOMIC DNA]</scope>
    <source>
        <strain evidence="11">Hungarian</strain>
    </source>
</reference>
<evidence type="ECO:0000256" key="3">
    <source>
        <dbReference type="ARBA" id="ARBA00016797"/>
    </source>
</evidence>
<dbReference type="InterPro" id="IPR003598">
    <property type="entry name" value="Ig_sub2"/>
</dbReference>
<feature type="region of interest" description="Disordered" evidence="8">
    <location>
        <begin position="357"/>
        <end position="392"/>
    </location>
</feature>
<comment type="subcellular location">
    <subcellularLocation>
        <location evidence="1">Mitochondrion matrix</location>
    </subcellularLocation>
</comment>
<feature type="compositionally biased region" description="Polar residues" evidence="8">
    <location>
        <begin position="284"/>
        <end position="296"/>
    </location>
</feature>
<evidence type="ECO:0000313" key="11">
    <source>
        <dbReference type="EMBL" id="OWK16038.1"/>
    </source>
</evidence>
<dbReference type="CDD" id="cd01714">
    <property type="entry name" value="ETF_beta"/>
    <property type="match status" value="1"/>
</dbReference>
<feature type="domain" description="Ig-like" evidence="10">
    <location>
        <begin position="548"/>
        <end position="640"/>
    </location>
</feature>
<proteinExistence type="inferred from homology"/>
<feature type="compositionally biased region" description="Polar residues" evidence="8">
    <location>
        <begin position="315"/>
        <end position="327"/>
    </location>
</feature>
<dbReference type="InterPro" id="IPR000049">
    <property type="entry name" value="ET-Flavoprotein_bsu_CS"/>
</dbReference>
<accession>A0A212DCT4</accession>
<dbReference type="InterPro" id="IPR013783">
    <property type="entry name" value="Ig-like_fold"/>
</dbReference>
<dbReference type="InterPro" id="IPR012255">
    <property type="entry name" value="ETF_b"/>
</dbReference>
<evidence type="ECO:0000256" key="6">
    <source>
        <dbReference type="ARBA" id="ARBA00045835"/>
    </source>
</evidence>
<comment type="similarity">
    <text evidence="2">Belongs to the ETF beta-subunit/FixA family.</text>
</comment>
<dbReference type="Proteomes" id="UP000242450">
    <property type="component" value="Chromosome 4"/>
</dbReference>
<dbReference type="PANTHER" id="PTHR21294">
    <property type="entry name" value="ELECTRON TRANSFER FLAVOPROTEIN BETA-SUBUNIT"/>
    <property type="match status" value="1"/>
</dbReference>
<dbReference type="PANTHER" id="PTHR21294:SF8">
    <property type="entry name" value="ELECTRON TRANSFER FLAVOPROTEIN SUBUNIT BETA"/>
    <property type="match status" value="1"/>
</dbReference>
<evidence type="ECO:0000256" key="1">
    <source>
        <dbReference type="ARBA" id="ARBA00004305"/>
    </source>
</evidence>
<dbReference type="AlphaFoldDB" id="A0A212DCT4"/>
<dbReference type="GO" id="GO:0005759">
    <property type="term" value="C:mitochondrial matrix"/>
    <property type="evidence" value="ECO:0007669"/>
    <property type="project" value="UniProtKB-SubCell"/>
</dbReference>
<dbReference type="Gene3D" id="2.60.40.10">
    <property type="entry name" value="Immunoglobulins"/>
    <property type="match status" value="3"/>
</dbReference>
<dbReference type="SMART" id="SM00409">
    <property type="entry name" value="IG"/>
    <property type="match status" value="3"/>
</dbReference>
<evidence type="ECO:0000256" key="4">
    <source>
        <dbReference type="ARBA" id="ARBA00022448"/>
    </source>
</evidence>
<evidence type="ECO:0000256" key="8">
    <source>
        <dbReference type="SAM" id="MobiDB-lite"/>
    </source>
</evidence>
<dbReference type="InterPro" id="IPR003599">
    <property type="entry name" value="Ig_sub"/>
</dbReference>
<dbReference type="PROSITE" id="PS01065">
    <property type="entry name" value="ETF_BETA"/>
    <property type="match status" value="1"/>
</dbReference>
<evidence type="ECO:0000259" key="10">
    <source>
        <dbReference type="PROSITE" id="PS50835"/>
    </source>
</evidence>
<dbReference type="SUPFAM" id="SSF48726">
    <property type="entry name" value="Immunoglobulin"/>
    <property type="match status" value="4"/>
</dbReference>
<comment type="caution">
    <text evidence="11">The sequence shown here is derived from an EMBL/GenBank/DDBJ whole genome shotgun (WGS) entry which is preliminary data.</text>
</comment>
<dbReference type="SUPFAM" id="SSF52402">
    <property type="entry name" value="Adenine nucleotide alpha hydrolases-like"/>
    <property type="match status" value="1"/>
</dbReference>
<dbReference type="PROSITE" id="PS50835">
    <property type="entry name" value="IG_LIKE"/>
    <property type="match status" value="2"/>
</dbReference>
<feature type="region of interest" description="Disordered" evidence="8">
    <location>
        <begin position="1084"/>
        <end position="1113"/>
    </location>
</feature>
<evidence type="ECO:0000256" key="9">
    <source>
        <dbReference type="SAM" id="Phobius"/>
    </source>
</evidence>
<dbReference type="InterPro" id="IPR014730">
    <property type="entry name" value="ETF_a/b_N"/>
</dbReference>
<evidence type="ECO:0000256" key="2">
    <source>
        <dbReference type="ARBA" id="ARBA00007557"/>
    </source>
</evidence>
<protein>
    <recommendedName>
        <fullName evidence="3">Electron transfer flavoprotein subunit beta</fullName>
    </recommendedName>
</protein>
<keyword evidence="9" id="KW-1133">Transmembrane helix</keyword>
<evidence type="ECO:0000256" key="5">
    <source>
        <dbReference type="ARBA" id="ARBA00022982"/>
    </source>
</evidence>
<dbReference type="EMBL" id="MKHE01000004">
    <property type="protein sequence ID" value="OWK16038.1"/>
    <property type="molecule type" value="Genomic_DNA"/>
</dbReference>
<comment type="function">
    <text evidence="6">Heterodimeric electron transfer flavoprotein that accepts electrons from several mitochondrial dehydrogenases, including acyl-CoA dehydrogenases, glutaryl-CoA and sarcosine dehydrogenase. It transfers the electrons to the main mitochondrial respiratory chain via ETF-ubiquinone oxidoreductase. Required for normal mitochondrial fatty acid oxidation and normal amino acid metabolism. ETFB binds an AMP molecule that probably has a purely structural role.</text>
</comment>
<keyword evidence="5" id="KW-0249">Electron transport</keyword>
<dbReference type="InterPro" id="IPR014729">
    <property type="entry name" value="Rossmann-like_a/b/a_fold"/>
</dbReference>
<sequence length="1140" mass="120197">MAELRALVAVKRVIDFAVKIRVKPDKTGVVTDGVKHSMNPFCEIAVEEAVRLKEKKLVKEIIAVSCGPVQCQETIRTALAMGADRGIHVEVPAAEANHLGPVQAIDDDCNQTGQMTAGFLDWPQGTFASQVTLEGDKIKVEREIDGGLETLRLKLPAVVTADLRLNEPRYATLPNIMKAKKKKIEVIKAGDLGVDLTSKISVISVEDPPQRTAGVKVETTEDLLPVLSDLSSPRGISAGPRSCSSILAGAASIMDTSRALPLLLLLASGVEVLAFQASSEIQRTSLSSDPESSSQGPGAKVPSTHPPSWKFADQTAGSKVSTDTPLSKWSPKGLNLNSSFGSNISAESKNLNLEPFSGMPSSSVSPDTLGSQVAAPSWEPSLSVRTPASSISAHVPDTKVSVEASASKYSPKDGDLEFSAQSLGSKVSSEAHAGTSFPLQAGEPLAVMVGTTIQLRLVPVPSPGPPPTLVVWRRGSKVLAAGGLGPGAPLTSLDPAYQDRLQFDQTQGHLELTSAQLKDAGVYTAEVIRAGVPRQIREFTVGVYEPMPELSMQPEAPETQEGAAELRLRCMGWGPGHGELSWTRDGRALDIVESAGAEPPRIRAEGDQLLIARPMRSDHARYTCRVHSPFGHSEASANVNGPDLPVITVSSNRDANPALYVTAGSNVTLSCTAASRPPADITWSLADPAEAAVPAGPHLLLPAVRPGHAGAYACIATNPRTSSRRRSLLNLTVADLPPGSPQCSVEGGPGDRSLRFRCSWPGGVPAASLKFQGLPEGVREGLASSVLQAVVPAHPRLSGLPVTCLARHLVTTRTCTVTPEAPREVLLHPIVEETQSGEAEVALLASGCPPPSRASWAREGRPLAPGGGGRLRLTEDGRRLLIGNFSLDRDLGNYSVLCSGALGAGGDKVTLTGPSISSWRLQRTRDAVVLTWDVERGALISRFRIQAQVEGPDPGRAIASKDWVSLLILGPRERSAVVPLPLQNPRTWVFRILPTLGGQPGTPSQSQVYQAGSTLGPGAIAGIVLGSLLGLAVLAALLLLCICCLCRFRREACKKKKQPCTWTPVAPQPEKKVQSVTPVQTPQPLPLKIPLENPSPIRAHPATGMPPGGGPKTIRAATQDLGGGTSYFASYFAFGLPVPL</sequence>
<organism evidence="11 12">
    <name type="scientific">Cervus elaphus hippelaphus</name>
    <name type="common">European red deer</name>
    <dbReference type="NCBI Taxonomy" id="46360"/>
    <lineage>
        <taxon>Eukaryota</taxon>
        <taxon>Metazoa</taxon>
        <taxon>Chordata</taxon>
        <taxon>Craniata</taxon>
        <taxon>Vertebrata</taxon>
        <taxon>Euteleostomi</taxon>
        <taxon>Mammalia</taxon>
        <taxon>Eutheria</taxon>
        <taxon>Laurasiatheria</taxon>
        <taxon>Artiodactyla</taxon>
        <taxon>Ruminantia</taxon>
        <taxon>Pecora</taxon>
        <taxon>Cervidae</taxon>
        <taxon>Cervinae</taxon>
        <taxon>Cervus</taxon>
    </lineage>
</organism>
<dbReference type="Pfam" id="PF13895">
    <property type="entry name" value="Ig_2"/>
    <property type="match status" value="1"/>
</dbReference>